<evidence type="ECO:0000313" key="7">
    <source>
        <dbReference type="Proteomes" id="UP000192223"/>
    </source>
</evidence>
<protein>
    <submittedName>
        <fullName evidence="8">EF-hand domain-containing protein 1-like</fullName>
    </submittedName>
</protein>
<dbReference type="STRING" id="224129.A0A1W4WHL6"/>
<keyword evidence="2" id="KW-0963">Cytoplasm</keyword>
<comment type="subcellular location">
    <subcellularLocation>
        <location evidence="1">Cytoplasm</location>
        <location evidence="1">Cytoskeleton</location>
        <location evidence="1">Cilium axoneme</location>
    </subcellularLocation>
</comment>
<dbReference type="PANTHER" id="PTHR12086">
    <property type="entry name" value="EF-HAND DOMAIN C-TERMINAL CONTAINING PROTEIN"/>
    <property type="match status" value="1"/>
</dbReference>
<dbReference type="SMART" id="SM00676">
    <property type="entry name" value="DM10"/>
    <property type="match status" value="3"/>
</dbReference>
<dbReference type="Pfam" id="PF06565">
    <property type="entry name" value="DM10_dom"/>
    <property type="match status" value="3"/>
</dbReference>
<organism evidence="7 8">
    <name type="scientific">Agrilus planipennis</name>
    <name type="common">Emerald ash borer</name>
    <name type="synonym">Agrilus marcopoli</name>
    <dbReference type="NCBI Taxonomy" id="224129"/>
    <lineage>
        <taxon>Eukaryota</taxon>
        <taxon>Metazoa</taxon>
        <taxon>Ecdysozoa</taxon>
        <taxon>Arthropoda</taxon>
        <taxon>Hexapoda</taxon>
        <taxon>Insecta</taxon>
        <taxon>Pterygota</taxon>
        <taxon>Neoptera</taxon>
        <taxon>Endopterygota</taxon>
        <taxon>Coleoptera</taxon>
        <taxon>Polyphaga</taxon>
        <taxon>Elateriformia</taxon>
        <taxon>Buprestoidea</taxon>
        <taxon>Buprestidae</taxon>
        <taxon>Agrilinae</taxon>
        <taxon>Agrilus</taxon>
    </lineage>
</organism>
<dbReference type="PROSITE" id="PS51336">
    <property type="entry name" value="DM10"/>
    <property type="match status" value="3"/>
</dbReference>
<feature type="domain" description="DM10" evidence="6">
    <location>
        <begin position="413"/>
        <end position="517"/>
    </location>
</feature>
<evidence type="ECO:0000256" key="3">
    <source>
        <dbReference type="ARBA" id="ARBA00022737"/>
    </source>
</evidence>
<sequence length="755" mass="87182">MAGLPKLPGLTFSDPTLSKFNRASTFEIRNGYKLPKAEYTGIGGRQLEVNSVAYIEKGDPVRYDPSLTYGRTRSRALPQFTPHFVLYDQKCLNFTAFFKQSVFDSPNEYYRVRQVNLIYFLEDDTITVMEPKIPNSGLEQGRLVRRNRIPKTDLGDYWHWKDLNLGKDICIYGIVYHIVDCDVFTKEYMRSQGVILKDPEQIPQDPYTMQRKMESMASVGKTPPADDKLRRFLEYDGKVLNFDALWDDRDSEYGELRYYKVLYFLADDTISVKEMHERNNGRDPFPMLLKKTKLPKIWTDRPVDYPSAYMELSDAEVTEFYQPKDLLVGETIFILGRKFLLINCDKFTRNYYKKVLCIDQKPPIEWKEKPKEPPEKPMPPHDGFGGLEDSLQNTLTFLPQPPKKDVIRQLLNANKYLRYEMIMDAVHPEDKIRKFLLNYSLAEGNCKIYEPPIRNSGITGGKYLSSTYLIKPGSDPLNPCYYNPADLYIGARIYVFGTVFIITDADLAVYRYMLDNPDKFPPAVIENLRNHMFKKGYLQEDIDNLVEANKEAEKKAQRDAIGQLVEKKKTELEKCHEAMNIGGGFDNEYDEKMKQKLLREYEQSLIHTYKVPPHGIKPINLVCPNKIIIGDVKSAECQEGELSGITPKHIDTPEEIKQKYYANVLEKHHDICEHGKSVVCKDAPPVGEEVVPEELPTDYLKISPPEFPGESCLAKQVSFADQKEDPCHKDRKDLCNLKQRKEPCDCTQLPPCRTD</sequence>
<dbReference type="AlphaFoldDB" id="A0A1W4WHL6"/>
<evidence type="ECO:0000256" key="2">
    <source>
        <dbReference type="ARBA" id="ARBA00022490"/>
    </source>
</evidence>
<evidence type="ECO:0000259" key="6">
    <source>
        <dbReference type="PROSITE" id="PS51336"/>
    </source>
</evidence>
<dbReference type="OrthoDB" id="10255210at2759"/>
<name>A0A1W4WHL6_AGRPL</name>
<accession>A0A1W4WHL6</accession>
<dbReference type="KEGG" id="apln:108735783"/>
<proteinExistence type="predicted"/>
<dbReference type="GeneID" id="108735783"/>
<keyword evidence="3" id="KW-0677">Repeat</keyword>
<dbReference type="GO" id="GO:0072686">
    <property type="term" value="C:mitotic spindle"/>
    <property type="evidence" value="ECO:0007669"/>
    <property type="project" value="TreeGrafter"/>
</dbReference>
<reference evidence="8" key="1">
    <citation type="submission" date="2025-08" db="UniProtKB">
        <authorList>
            <consortium name="RefSeq"/>
        </authorList>
    </citation>
    <scope>IDENTIFICATION</scope>
    <source>
        <tissue evidence="8">Entire body</tissue>
    </source>
</reference>
<dbReference type="GO" id="GO:0000281">
    <property type="term" value="P:mitotic cytokinesis"/>
    <property type="evidence" value="ECO:0007669"/>
    <property type="project" value="TreeGrafter"/>
</dbReference>
<keyword evidence="7" id="KW-1185">Reference proteome</keyword>
<dbReference type="InterPro" id="IPR006602">
    <property type="entry name" value="DM10_dom"/>
</dbReference>
<keyword evidence="4" id="KW-0206">Cytoskeleton</keyword>
<evidence type="ECO:0000256" key="4">
    <source>
        <dbReference type="ARBA" id="ARBA00023212"/>
    </source>
</evidence>
<evidence type="ECO:0000256" key="1">
    <source>
        <dbReference type="ARBA" id="ARBA00004430"/>
    </source>
</evidence>
<dbReference type="RefSeq" id="XP_018323441.1">
    <property type="nucleotide sequence ID" value="XM_018467939.1"/>
</dbReference>
<dbReference type="FunFam" id="2.30.29.170:FF:000002">
    <property type="entry name" value="EF-hand domain (C-terminal) containing 1"/>
    <property type="match status" value="1"/>
</dbReference>
<dbReference type="Gene3D" id="2.30.29.170">
    <property type="match status" value="3"/>
</dbReference>
<feature type="domain" description="DM10" evidence="6">
    <location>
        <begin position="236"/>
        <end position="356"/>
    </location>
</feature>
<dbReference type="FunFam" id="2.30.29.170:FF:000004">
    <property type="entry name" value="EF-hand domain containing 2"/>
    <property type="match status" value="1"/>
</dbReference>
<dbReference type="GO" id="GO:0007052">
    <property type="term" value="P:mitotic spindle organization"/>
    <property type="evidence" value="ECO:0007669"/>
    <property type="project" value="TreeGrafter"/>
</dbReference>
<evidence type="ECO:0000256" key="5">
    <source>
        <dbReference type="ARBA" id="ARBA00023273"/>
    </source>
</evidence>
<dbReference type="GO" id="GO:0043014">
    <property type="term" value="F:alpha-tubulin binding"/>
    <property type="evidence" value="ECO:0007669"/>
    <property type="project" value="TreeGrafter"/>
</dbReference>
<dbReference type="GO" id="GO:0005930">
    <property type="term" value="C:axoneme"/>
    <property type="evidence" value="ECO:0007669"/>
    <property type="project" value="UniProtKB-SubCell"/>
</dbReference>
<dbReference type="InParanoid" id="A0A1W4WHL6"/>
<dbReference type="PANTHER" id="PTHR12086:SF9">
    <property type="entry name" value="EF-HAND DOMAIN-CONTAINING PROTEIN 1"/>
    <property type="match status" value="1"/>
</dbReference>
<gene>
    <name evidence="8" type="primary">LOC108735783</name>
</gene>
<dbReference type="GO" id="GO:0060285">
    <property type="term" value="P:cilium-dependent cell motility"/>
    <property type="evidence" value="ECO:0007669"/>
    <property type="project" value="TreeGrafter"/>
</dbReference>
<keyword evidence="5" id="KW-0966">Cell projection</keyword>
<dbReference type="InterPro" id="IPR040193">
    <property type="entry name" value="EFHC1/EFHC2/EFHB"/>
</dbReference>
<dbReference type="FunFam" id="2.30.29.170:FF:000001">
    <property type="entry name" value="EF-hand domain containing 1"/>
    <property type="match status" value="1"/>
</dbReference>
<evidence type="ECO:0000313" key="8">
    <source>
        <dbReference type="RefSeq" id="XP_018323441.1"/>
    </source>
</evidence>
<dbReference type="Proteomes" id="UP000192223">
    <property type="component" value="Unplaced"/>
</dbReference>
<feature type="domain" description="DM10" evidence="6">
    <location>
        <begin position="88"/>
        <end position="193"/>
    </location>
</feature>